<keyword evidence="3" id="KW-1185">Reference proteome</keyword>
<dbReference type="EMBL" id="JAINUF010000017">
    <property type="protein sequence ID" value="KAJ8339511.1"/>
    <property type="molecule type" value="Genomic_DNA"/>
</dbReference>
<evidence type="ECO:0000256" key="1">
    <source>
        <dbReference type="SAM" id="MobiDB-lite"/>
    </source>
</evidence>
<sequence>MHFNALYGESLPSWVIDFSCGNGGLPVNWMTAAVPLPSDILSDLPQNCVWPNQTVTLHLDPSQMTGLFHTQDVLPGSWYSGRDRDSRFLRESSNHDDVNPGGEGNTPPHPTPPLLYTPNPQ</sequence>
<evidence type="ECO:0000313" key="2">
    <source>
        <dbReference type="EMBL" id="KAJ8339511.1"/>
    </source>
</evidence>
<feature type="compositionally biased region" description="Pro residues" evidence="1">
    <location>
        <begin position="107"/>
        <end position="121"/>
    </location>
</feature>
<dbReference type="Proteomes" id="UP001152622">
    <property type="component" value="Chromosome 17"/>
</dbReference>
<evidence type="ECO:0000313" key="3">
    <source>
        <dbReference type="Proteomes" id="UP001152622"/>
    </source>
</evidence>
<gene>
    <name evidence="2" type="ORF">SKAU_G00362970</name>
</gene>
<feature type="region of interest" description="Disordered" evidence="1">
    <location>
        <begin position="84"/>
        <end position="121"/>
    </location>
</feature>
<feature type="compositionally biased region" description="Basic and acidic residues" evidence="1">
    <location>
        <begin position="84"/>
        <end position="98"/>
    </location>
</feature>
<accession>A0A9Q1IHA3</accession>
<reference evidence="2" key="1">
    <citation type="journal article" date="2023" name="Science">
        <title>Genome structures resolve the early diversification of teleost fishes.</title>
        <authorList>
            <person name="Parey E."/>
            <person name="Louis A."/>
            <person name="Montfort J."/>
            <person name="Bouchez O."/>
            <person name="Roques C."/>
            <person name="Iampietro C."/>
            <person name="Lluch J."/>
            <person name="Castinel A."/>
            <person name="Donnadieu C."/>
            <person name="Desvignes T."/>
            <person name="Floi Bucao C."/>
            <person name="Jouanno E."/>
            <person name="Wen M."/>
            <person name="Mejri S."/>
            <person name="Dirks R."/>
            <person name="Jansen H."/>
            <person name="Henkel C."/>
            <person name="Chen W.J."/>
            <person name="Zahm M."/>
            <person name="Cabau C."/>
            <person name="Klopp C."/>
            <person name="Thompson A.W."/>
            <person name="Robinson-Rechavi M."/>
            <person name="Braasch I."/>
            <person name="Lecointre G."/>
            <person name="Bobe J."/>
            <person name="Postlethwait J.H."/>
            <person name="Berthelot C."/>
            <person name="Roest Crollius H."/>
            <person name="Guiguen Y."/>
        </authorList>
    </citation>
    <scope>NUCLEOTIDE SEQUENCE</scope>
    <source>
        <strain evidence="2">WJC10195</strain>
    </source>
</reference>
<protein>
    <submittedName>
        <fullName evidence="2">Uncharacterized protein</fullName>
    </submittedName>
</protein>
<comment type="caution">
    <text evidence="2">The sequence shown here is derived from an EMBL/GenBank/DDBJ whole genome shotgun (WGS) entry which is preliminary data.</text>
</comment>
<name>A0A9Q1IHA3_SYNKA</name>
<organism evidence="2 3">
    <name type="scientific">Synaphobranchus kaupii</name>
    <name type="common">Kaup's arrowtooth eel</name>
    <dbReference type="NCBI Taxonomy" id="118154"/>
    <lineage>
        <taxon>Eukaryota</taxon>
        <taxon>Metazoa</taxon>
        <taxon>Chordata</taxon>
        <taxon>Craniata</taxon>
        <taxon>Vertebrata</taxon>
        <taxon>Euteleostomi</taxon>
        <taxon>Actinopterygii</taxon>
        <taxon>Neopterygii</taxon>
        <taxon>Teleostei</taxon>
        <taxon>Anguilliformes</taxon>
        <taxon>Synaphobranchidae</taxon>
        <taxon>Synaphobranchus</taxon>
    </lineage>
</organism>
<dbReference type="AlphaFoldDB" id="A0A9Q1IHA3"/>
<proteinExistence type="predicted"/>